<reference evidence="5" key="1">
    <citation type="submission" date="2016-10" db="EMBL/GenBank/DDBJ databases">
        <authorList>
            <person name="Varghese N."/>
            <person name="Submissions S."/>
        </authorList>
    </citation>
    <scope>NUCLEOTIDE SEQUENCE [LARGE SCALE GENOMIC DNA]</scope>
    <source>
        <strain evidence="5">IBRC-M 10760</strain>
    </source>
</reference>
<sequence>MFCIEPKAGASAYPPARRREAMDWDTVTLDHEDGITTLTVDRPDRLNALNVETLDAMDEALDEAEDLDTRVLVVTGAGEDAFVAGADIAYMKDMGVEAAKEYAETGHHVIDRIDTFPAPVIASVNGYAFGGGCELALAADMRVASERAVLGQTEIDLGIVPGWGGTQRLARLVGDENARRLVFFGERVDAEDADRLGLVGDVVAHDQLDSFVRDMAEDLAEKPAFALQTAKEALNQVHRMHLDAGLQYEQRVWSGLFGHPDQREGMEAFVEDRDPEFQ</sequence>
<comment type="similarity">
    <text evidence="1 3">Belongs to the enoyl-CoA hydratase/isomerase family.</text>
</comment>
<dbReference type="CDD" id="cd06558">
    <property type="entry name" value="crotonase-like"/>
    <property type="match status" value="1"/>
</dbReference>
<keyword evidence="2" id="KW-0456">Lyase</keyword>
<gene>
    <name evidence="4" type="ORF">SAMN05216218_11841</name>
</gene>
<evidence type="ECO:0000256" key="1">
    <source>
        <dbReference type="ARBA" id="ARBA00005254"/>
    </source>
</evidence>
<evidence type="ECO:0000256" key="2">
    <source>
        <dbReference type="ARBA" id="ARBA00023239"/>
    </source>
</evidence>
<dbReference type="EMBL" id="FNBK01000018">
    <property type="protein sequence ID" value="SDG21586.1"/>
    <property type="molecule type" value="Genomic_DNA"/>
</dbReference>
<evidence type="ECO:0000313" key="4">
    <source>
        <dbReference type="EMBL" id="SDG21586.1"/>
    </source>
</evidence>
<keyword evidence="5" id="KW-1185">Reference proteome</keyword>
<organism evidence="4 5">
    <name type="scientific">Halorientalis regularis</name>
    <dbReference type="NCBI Taxonomy" id="660518"/>
    <lineage>
        <taxon>Archaea</taxon>
        <taxon>Methanobacteriati</taxon>
        <taxon>Methanobacteriota</taxon>
        <taxon>Stenosarchaea group</taxon>
        <taxon>Halobacteria</taxon>
        <taxon>Halobacteriales</taxon>
        <taxon>Haloarculaceae</taxon>
        <taxon>Halorientalis</taxon>
    </lineage>
</organism>
<proteinExistence type="inferred from homology"/>
<protein>
    <submittedName>
        <fullName evidence="4">Enoyl-CoA hydratase/carnithine racemase</fullName>
    </submittedName>
</protein>
<dbReference type="PROSITE" id="PS00166">
    <property type="entry name" value="ENOYL_COA_HYDRATASE"/>
    <property type="match status" value="1"/>
</dbReference>
<evidence type="ECO:0000256" key="3">
    <source>
        <dbReference type="RuleBase" id="RU003707"/>
    </source>
</evidence>
<name>A0A1G7SEV6_9EURY</name>
<evidence type="ECO:0000313" key="5">
    <source>
        <dbReference type="Proteomes" id="UP000199076"/>
    </source>
</evidence>
<dbReference type="PANTHER" id="PTHR11941">
    <property type="entry name" value="ENOYL-COA HYDRATASE-RELATED"/>
    <property type="match status" value="1"/>
</dbReference>
<dbReference type="AlphaFoldDB" id="A0A1G7SEV6"/>
<dbReference type="Gene3D" id="1.10.12.10">
    <property type="entry name" value="Lyase 2-enoyl-coa Hydratase, Chain A, domain 2"/>
    <property type="match status" value="1"/>
</dbReference>
<dbReference type="GO" id="GO:0006635">
    <property type="term" value="P:fatty acid beta-oxidation"/>
    <property type="evidence" value="ECO:0007669"/>
    <property type="project" value="TreeGrafter"/>
</dbReference>
<accession>A0A1G7SEV6</accession>
<dbReference type="STRING" id="660518.SAMN05216218_11841"/>
<dbReference type="InterPro" id="IPR001753">
    <property type="entry name" value="Enoyl-CoA_hydra/iso"/>
</dbReference>
<dbReference type="PANTHER" id="PTHR11941:SF54">
    <property type="entry name" value="ENOYL-COA HYDRATASE, MITOCHONDRIAL"/>
    <property type="match status" value="1"/>
</dbReference>
<dbReference type="InterPro" id="IPR029045">
    <property type="entry name" value="ClpP/crotonase-like_dom_sf"/>
</dbReference>
<dbReference type="FunFam" id="1.10.12.10:FF:000001">
    <property type="entry name" value="Probable enoyl-CoA hydratase, mitochondrial"/>
    <property type="match status" value="1"/>
</dbReference>
<dbReference type="Pfam" id="PF00378">
    <property type="entry name" value="ECH_1"/>
    <property type="match status" value="1"/>
</dbReference>
<dbReference type="InterPro" id="IPR014748">
    <property type="entry name" value="Enoyl-CoA_hydra_C"/>
</dbReference>
<dbReference type="Gene3D" id="3.90.226.10">
    <property type="entry name" value="2-enoyl-CoA Hydratase, Chain A, domain 1"/>
    <property type="match status" value="1"/>
</dbReference>
<dbReference type="GO" id="GO:0016836">
    <property type="term" value="F:hydro-lyase activity"/>
    <property type="evidence" value="ECO:0007669"/>
    <property type="project" value="UniProtKB-ARBA"/>
</dbReference>
<dbReference type="InterPro" id="IPR018376">
    <property type="entry name" value="Enoyl-CoA_hyd/isom_CS"/>
</dbReference>
<dbReference type="SUPFAM" id="SSF52096">
    <property type="entry name" value="ClpP/crotonase"/>
    <property type="match status" value="1"/>
</dbReference>
<dbReference type="FunFam" id="3.90.226.10:FF:000009">
    <property type="entry name" value="Carnitinyl-CoA dehydratase"/>
    <property type="match status" value="1"/>
</dbReference>
<dbReference type="Proteomes" id="UP000199076">
    <property type="component" value="Unassembled WGS sequence"/>
</dbReference>